<evidence type="ECO:0000313" key="2">
    <source>
        <dbReference type="Proteomes" id="UP000663880"/>
    </source>
</evidence>
<comment type="caution">
    <text evidence="1">The sequence shown here is derived from an EMBL/GenBank/DDBJ whole genome shotgun (WGS) entry which is preliminary data.</text>
</comment>
<accession>A0A821XCQ4</accession>
<name>A0A821XCQ4_9NEOP</name>
<organism evidence="1 2">
    <name type="scientific">Pieris macdunnoughi</name>
    <dbReference type="NCBI Taxonomy" id="345717"/>
    <lineage>
        <taxon>Eukaryota</taxon>
        <taxon>Metazoa</taxon>
        <taxon>Ecdysozoa</taxon>
        <taxon>Arthropoda</taxon>
        <taxon>Hexapoda</taxon>
        <taxon>Insecta</taxon>
        <taxon>Pterygota</taxon>
        <taxon>Neoptera</taxon>
        <taxon>Endopterygota</taxon>
        <taxon>Lepidoptera</taxon>
        <taxon>Glossata</taxon>
        <taxon>Ditrysia</taxon>
        <taxon>Papilionoidea</taxon>
        <taxon>Pieridae</taxon>
        <taxon>Pierinae</taxon>
        <taxon>Pieris</taxon>
    </lineage>
</organism>
<protein>
    <submittedName>
        <fullName evidence="1">Uncharacterized protein</fullName>
    </submittedName>
</protein>
<gene>
    <name evidence="1" type="ORF">PMACD_LOCUS14746</name>
</gene>
<evidence type="ECO:0000313" key="1">
    <source>
        <dbReference type="EMBL" id="CAF4941224.1"/>
    </source>
</evidence>
<reference evidence="1" key="1">
    <citation type="submission" date="2021-02" db="EMBL/GenBank/DDBJ databases">
        <authorList>
            <person name="Steward A R."/>
        </authorList>
    </citation>
    <scope>NUCLEOTIDE SEQUENCE</scope>
</reference>
<keyword evidence="2" id="KW-1185">Reference proteome</keyword>
<sequence length="159" mass="18885">MFHYLFSNIYFKSLWTRTLLNMKFLLICLLAAYCYADDSSESLLSKIEDHQMTLRVWEEDNSRLLSTLIEEQKKYDNAKKNEVVLLQTVDYLVRTNMEILENVLMRLKEIQFTITEDKNPENDVMVNEKYSLISKFGTDSDTRTVDWINNIMKEKNGMN</sequence>
<dbReference type="Proteomes" id="UP000663880">
    <property type="component" value="Unassembled WGS sequence"/>
</dbReference>
<dbReference type="AlphaFoldDB" id="A0A821XCQ4"/>
<dbReference type="EMBL" id="CAJOBZ010000066">
    <property type="protein sequence ID" value="CAF4941224.1"/>
    <property type="molecule type" value="Genomic_DNA"/>
</dbReference>
<proteinExistence type="predicted"/>